<evidence type="ECO:0000256" key="6">
    <source>
        <dbReference type="PIRSR" id="PIRSR604808-2"/>
    </source>
</evidence>
<keyword evidence="10" id="KW-0269">Exonuclease</keyword>
<dbReference type="PANTHER" id="PTHR22748">
    <property type="entry name" value="AP ENDONUCLEASE"/>
    <property type="match status" value="1"/>
</dbReference>
<protein>
    <submittedName>
        <fullName evidence="10">Endonuclease/exonuclease/phosphatase</fullName>
    </submittedName>
</protein>
<reference evidence="10 11" key="1">
    <citation type="journal article" date="2019" name="Nat. Ecol. Evol.">
        <title>Megaphylogeny resolves global patterns of mushroom evolution.</title>
        <authorList>
            <person name="Varga T."/>
            <person name="Krizsan K."/>
            <person name="Foldi C."/>
            <person name="Dima B."/>
            <person name="Sanchez-Garcia M."/>
            <person name="Sanchez-Ramirez S."/>
            <person name="Szollosi G.J."/>
            <person name="Szarkandi J.G."/>
            <person name="Papp V."/>
            <person name="Albert L."/>
            <person name="Andreopoulos W."/>
            <person name="Angelini C."/>
            <person name="Antonin V."/>
            <person name="Barry K.W."/>
            <person name="Bougher N.L."/>
            <person name="Buchanan P."/>
            <person name="Buyck B."/>
            <person name="Bense V."/>
            <person name="Catcheside P."/>
            <person name="Chovatia M."/>
            <person name="Cooper J."/>
            <person name="Damon W."/>
            <person name="Desjardin D."/>
            <person name="Finy P."/>
            <person name="Geml J."/>
            <person name="Haridas S."/>
            <person name="Hughes K."/>
            <person name="Justo A."/>
            <person name="Karasinski D."/>
            <person name="Kautmanova I."/>
            <person name="Kiss B."/>
            <person name="Kocsube S."/>
            <person name="Kotiranta H."/>
            <person name="LaButti K.M."/>
            <person name="Lechner B.E."/>
            <person name="Liimatainen K."/>
            <person name="Lipzen A."/>
            <person name="Lukacs Z."/>
            <person name="Mihaltcheva S."/>
            <person name="Morgado L.N."/>
            <person name="Niskanen T."/>
            <person name="Noordeloos M.E."/>
            <person name="Ohm R.A."/>
            <person name="Ortiz-Santana B."/>
            <person name="Ovrebo C."/>
            <person name="Racz N."/>
            <person name="Riley R."/>
            <person name="Savchenko A."/>
            <person name="Shiryaev A."/>
            <person name="Soop K."/>
            <person name="Spirin V."/>
            <person name="Szebenyi C."/>
            <person name="Tomsovsky M."/>
            <person name="Tulloss R.E."/>
            <person name="Uehling J."/>
            <person name="Grigoriev I.V."/>
            <person name="Vagvolgyi C."/>
            <person name="Papp T."/>
            <person name="Martin F.M."/>
            <person name="Miettinen O."/>
            <person name="Hibbett D.S."/>
            <person name="Nagy L.G."/>
        </authorList>
    </citation>
    <scope>NUCLEOTIDE SEQUENCE [LARGE SCALE GENOMIC DNA]</scope>
    <source>
        <strain evidence="10 11">CBS 309.79</strain>
    </source>
</reference>
<feature type="binding site" evidence="6">
    <location>
        <position position="285"/>
    </location>
    <ligand>
        <name>Mg(2+)</name>
        <dbReference type="ChEBI" id="CHEBI:18420"/>
        <label>1</label>
    </ligand>
</feature>
<dbReference type="Proteomes" id="UP000305067">
    <property type="component" value="Unassembled WGS sequence"/>
</dbReference>
<sequence>MPHREQDTGLNLPNVPQSRRASRLAHTQEKLAHKKHTKAAMKVASLSVNGYGGTSLYSRENRWSKLNQLVRDHKIAIALLQEVHLTEERTAEIEEMYSERMKVFASPHPDNPTAMEGVAVILGKFLIKTEDASAKVLVPGRALLVKLTWNKNTSINLLNVYAPNVHGVGEENAQFWETLRAKLSEPENIDWQPDMVAGDFNMVEDPVDRLTIRSAPAATTNALDGLKLLLKVQDGWRETYPSEAQYTFSRNNGQSRLDRIYCSETIARTARKWTLESVGIDEVDHDMAWVQVALIDAPIMGNGRWAMPKSLIKNKLVKSHVIETEKLALVTAQETSVNRTNTHNPQTVLVRWIHQTREEARRVEKTLISPITKKV</sequence>
<evidence type="ECO:0000256" key="2">
    <source>
        <dbReference type="ARBA" id="ARBA00022723"/>
    </source>
</evidence>
<feature type="region of interest" description="Disordered" evidence="8">
    <location>
        <begin position="1"/>
        <end position="20"/>
    </location>
</feature>
<evidence type="ECO:0000256" key="1">
    <source>
        <dbReference type="ARBA" id="ARBA00007092"/>
    </source>
</evidence>
<name>A0A5C3QA46_9AGAR</name>
<feature type="active site" evidence="5">
    <location>
        <position position="161"/>
    </location>
</feature>
<feature type="site" description="Interaction with DNA substrate" evidence="7">
    <location>
        <position position="285"/>
    </location>
</feature>
<dbReference type="Pfam" id="PF03372">
    <property type="entry name" value="Exo_endo_phos"/>
    <property type="match status" value="1"/>
</dbReference>
<feature type="site" description="Important for catalytic activity" evidence="7">
    <location>
        <position position="258"/>
    </location>
</feature>
<proteinExistence type="inferred from homology"/>
<feature type="site" description="Transition state stabilizer" evidence="7">
    <location>
        <position position="201"/>
    </location>
</feature>
<dbReference type="GO" id="GO:0008081">
    <property type="term" value="F:phosphoric diester hydrolase activity"/>
    <property type="evidence" value="ECO:0007669"/>
    <property type="project" value="TreeGrafter"/>
</dbReference>
<evidence type="ECO:0000256" key="8">
    <source>
        <dbReference type="SAM" id="MobiDB-lite"/>
    </source>
</evidence>
<evidence type="ECO:0000256" key="7">
    <source>
        <dbReference type="PIRSR" id="PIRSR604808-3"/>
    </source>
</evidence>
<dbReference type="InterPro" id="IPR004808">
    <property type="entry name" value="AP_endonuc_1"/>
</dbReference>
<feature type="binding site" evidence="6">
    <location>
        <position position="284"/>
    </location>
    <ligand>
        <name>Mg(2+)</name>
        <dbReference type="ChEBI" id="CHEBI:18420"/>
        <label>1</label>
    </ligand>
</feature>
<dbReference type="AlphaFoldDB" id="A0A5C3QA46"/>
<feature type="domain" description="Endonuclease/exonuclease/phosphatase" evidence="9">
    <location>
        <begin position="61"/>
        <end position="272"/>
    </location>
</feature>
<keyword evidence="10" id="KW-0255">Endonuclease</keyword>
<comment type="cofactor">
    <cofactor evidence="6">
        <name>Mg(2+)</name>
        <dbReference type="ChEBI" id="CHEBI:18420"/>
    </cofactor>
    <cofactor evidence="6">
        <name>Mn(2+)</name>
        <dbReference type="ChEBI" id="CHEBI:29035"/>
    </cofactor>
    <text evidence="6">Probably binds two magnesium or manganese ions per subunit.</text>
</comment>
<dbReference type="GO" id="GO:0006284">
    <property type="term" value="P:base-excision repair"/>
    <property type="evidence" value="ECO:0007669"/>
    <property type="project" value="TreeGrafter"/>
</dbReference>
<keyword evidence="6" id="KW-0464">Manganese</keyword>
<evidence type="ECO:0000313" key="10">
    <source>
        <dbReference type="EMBL" id="TFK98436.1"/>
    </source>
</evidence>
<dbReference type="InterPro" id="IPR005135">
    <property type="entry name" value="Endo/exonuclease/phosphatase"/>
</dbReference>
<evidence type="ECO:0000313" key="11">
    <source>
        <dbReference type="Proteomes" id="UP000305067"/>
    </source>
</evidence>
<keyword evidence="10" id="KW-0540">Nuclease</keyword>
<evidence type="ECO:0000256" key="4">
    <source>
        <dbReference type="ARBA" id="ARBA00022842"/>
    </source>
</evidence>
<dbReference type="PANTHER" id="PTHR22748:SF6">
    <property type="entry name" value="DNA-(APURINIC OR APYRIMIDINIC SITE) ENDONUCLEASE"/>
    <property type="match status" value="1"/>
</dbReference>
<dbReference type="EMBL" id="ML178839">
    <property type="protein sequence ID" value="TFK98436.1"/>
    <property type="molecule type" value="Genomic_DNA"/>
</dbReference>
<dbReference type="InterPro" id="IPR036691">
    <property type="entry name" value="Endo/exonu/phosph_ase_sf"/>
</dbReference>
<dbReference type="SUPFAM" id="SSF56219">
    <property type="entry name" value="DNase I-like"/>
    <property type="match status" value="1"/>
</dbReference>
<feature type="binding site" evidence="6">
    <location>
        <position position="82"/>
    </location>
    <ligand>
        <name>Mg(2+)</name>
        <dbReference type="ChEBI" id="CHEBI:18420"/>
        <label>1</label>
    </ligand>
</feature>
<evidence type="ECO:0000259" key="9">
    <source>
        <dbReference type="Pfam" id="PF03372"/>
    </source>
</evidence>
<evidence type="ECO:0000256" key="3">
    <source>
        <dbReference type="ARBA" id="ARBA00022801"/>
    </source>
</evidence>
<keyword evidence="2 6" id="KW-0479">Metal-binding</keyword>
<gene>
    <name evidence="10" type="ORF">BDV98DRAFT_512113</name>
</gene>
<dbReference type="GO" id="GO:0046872">
    <property type="term" value="F:metal ion binding"/>
    <property type="evidence" value="ECO:0007669"/>
    <property type="project" value="UniProtKB-KW"/>
</dbReference>
<dbReference type="GO" id="GO:0008311">
    <property type="term" value="F:double-stranded DNA 3'-5' DNA exonuclease activity"/>
    <property type="evidence" value="ECO:0007669"/>
    <property type="project" value="TreeGrafter"/>
</dbReference>
<dbReference type="GO" id="GO:0005634">
    <property type="term" value="C:nucleus"/>
    <property type="evidence" value="ECO:0007669"/>
    <property type="project" value="TreeGrafter"/>
</dbReference>
<accession>A0A5C3QA46</accession>
<evidence type="ECO:0000256" key="5">
    <source>
        <dbReference type="PIRSR" id="PIRSR604808-1"/>
    </source>
</evidence>
<keyword evidence="11" id="KW-1185">Reference proteome</keyword>
<feature type="active site" description="Proton acceptor" evidence="5">
    <location>
        <position position="285"/>
    </location>
</feature>
<feature type="binding site" evidence="6">
    <location>
        <position position="201"/>
    </location>
    <ligand>
        <name>Mg(2+)</name>
        <dbReference type="ChEBI" id="CHEBI:18420"/>
        <label>1</label>
    </ligand>
</feature>
<keyword evidence="4 6" id="KW-0460">Magnesium</keyword>
<dbReference type="OrthoDB" id="416119at2759"/>
<feature type="active site" description="Proton donor/acceptor" evidence="5">
    <location>
        <position position="199"/>
    </location>
</feature>
<dbReference type="Gene3D" id="3.60.10.10">
    <property type="entry name" value="Endonuclease/exonuclease/phosphatase"/>
    <property type="match status" value="1"/>
</dbReference>
<dbReference type="GO" id="GO:0003906">
    <property type="term" value="F:DNA-(apurinic or apyrimidinic site) endonuclease activity"/>
    <property type="evidence" value="ECO:0007669"/>
    <property type="project" value="TreeGrafter"/>
</dbReference>
<feature type="binding site" evidence="6">
    <location>
        <position position="199"/>
    </location>
    <ligand>
        <name>Mg(2+)</name>
        <dbReference type="ChEBI" id="CHEBI:18420"/>
        <label>1</label>
    </ligand>
</feature>
<organism evidence="10 11">
    <name type="scientific">Pterulicium gracile</name>
    <dbReference type="NCBI Taxonomy" id="1884261"/>
    <lineage>
        <taxon>Eukaryota</taxon>
        <taxon>Fungi</taxon>
        <taxon>Dikarya</taxon>
        <taxon>Basidiomycota</taxon>
        <taxon>Agaricomycotina</taxon>
        <taxon>Agaricomycetes</taxon>
        <taxon>Agaricomycetidae</taxon>
        <taxon>Agaricales</taxon>
        <taxon>Pleurotineae</taxon>
        <taxon>Pterulaceae</taxon>
        <taxon>Pterulicium</taxon>
    </lineage>
</organism>
<keyword evidence="3" id="KW-0378">Hydrolase</keyword>
<feature type="compositionally biased region" description="Polar residues" evidence="8">
    <location>
        <begin position="8"/>
        <end position="19"/>
    </location>
</feature>
<comment type="similarity">
    <text evidence="1">Belongs to the DNA repair enzymes AP/ExoA family.</text>
</comment>
<dbReference type="STRING" id="1884261.A0A5C3QA46"/>